<organism evidence="2 3">
    <name type="scientific">Plectus sambesii</name>
    <dbReference type="NCBI Taxonomy" id="2011161"/>
    <lineage>
        <taxon>Eukaryota</taxon>
        <taxon>Metazoa</taxon>
        <taxon>Ecdysozoa</taxon>
        <taxon>Nematoda</taxon>
        <taxon>Chromadorea</taxon>
        <taxon>Plectida</taxon>
        <taxon>Plectina</taxon>
        <taxon>Plectoidea</taxon>
        <taxon>Plectidae</taxon>
        <taxon>Plectus</taxon>
    </lineage>
</organism>
<keyword evidence="1" id="KW-0472">Membrane</keyword>
<keyword evidence="2" id="KW-1185">Reference proteome</keyword>
<dbReference type="CDD" id="cd05992">
    <property type="entry name" value="PB1"/>
    <property type="match status" value="1"/>
</dbReference>
<reference evidence="3" key="1">
    <citation type="submission" date="2022-11" db="UniProtKB">
        <authorList>
            <consortium name="WormBaseParasite"/>
        </authorList>
    </citation>
    <scope>IDENTIFICATION</scope>
</reference>
<sequence length="121" mass="13218">MAVNIKLKYKGVFHRLNVASRDSDMVYSIVASKADSLHSKATLIWKDSNGDLVAISSPADVVDVLIKLKKNQTLHFCLLDQEDLQDMAMQQPKKKGFFVKQIVAAVVLGAAGTVGANLFMP</sequence>
<keyword evidence="1" id="KW-1133">Transmembrane helix</keyword>
<evidence type="ECO:0000256" key="1">
    <source>
        <dbReference type="SAM" id="Phobius"/>
    </source>
</evidence>
<evidence type="ECO:0000313" key="3">
    <source>
        <dbReference type="WBParaSite" id="PSAMB.scaffold10743size3869.g33557.t1"/>
    </source>
</evidence>
<name>A0A914UK95_9BILA</name>
<dbReference type="SUPFAM" id="SSF54277">
    <property type="entry name" value="CAD &amp; PB1 domains"/>
    <property type="match status" value="1"/>
</dbReference>
<accession>A0A914UK95</accession>
<keyword evidence="1" id="KW-0812">Transmembrane</keyword>
<dbReference type="AlphaFoldDB" id="A0A914UK95"/>
<protein>
    <submittedName>
        <fullName evidence="3">PB1 domain-containing protein</fullName>
    </submittedName>
</protein>
<evidence type="ECO:0000313" key="2">
    <source>
        <dbReference type="Proteomes" id="UP000887566"/>
    </source>
</evidence>
<dbReference type="Proteomes" id="UP000887566">
    <property type="component" value="Unplaced"/>
</dbReference>
<dbReference type="WBParaSite" id="PSAMB.scaffold10743size3869.g33557.t1">
    <property type="protein sequence ID" value="PSAMB.scaffold10743size3869.g33557.t1"/>
    <property type="gene ID" value="PSAMB.scaffold10743size3869.g33557"/>
</dbReference>
<feature type="transmembrane region" description="Helical" evidence="1">
    <location>
        <begin position="97"/>
        <end position="120"/>
    </location>
</feature>
<proteinExistence type="predicted"/>